<dbReference type="CDD" id="cd06467">
    <property type="entry name" value="p23_NUDC_like"/>
    <property type="match status" value="1"/>
</dbReference>
<comment type="caution">
    <text evidence="4">The sequence shown here is derived from an EMBL/GenBank/DDBJ whole genome shotgun (WGS) entry which is preliminary data.</text>
</comment>
<dbReference type="SMART" id="SM00671">
    <property type="entry name" value="SEL1"/>
    <property type="match status" value="5"/>
</dbReference>
<sequence>MDNDEQLQTNTYIWSQSSDQVTITFLVPDSVKAKDLDITFEKQDLKAGLKGQEPVFQAKLYQTINHFESLWQLEKNPMSPFSSLTASPSLSIASSYAFMSPTHSPNSSMILPEAAAGPVSEMSELLAHSGSPALSETDISQPASPSPVQKFRVLTIHLEKEDDTIEWVVPISGFHTKTNTMDITSSYLLAQWFEVRLGNLNKALELYISAAERDHTASMLKVAAIYETDTTHLKNAPEKDSKKAFEWHKRAADCPERDFGTNISSGPDPLACYVIGSFYGSGLLEAGIEKNYQNALFYFNRCMTITAPRIDIDFSLLDQSLTQSQLRNHAPQTRDEKYFCSAAFQTGLVYLYGSHPEGQSELSSTRVDPDPDLAIRYWKEAALLGHAQACFNIGILFANGMGVEKDLWSAGKWFGRAIKLDNSNTLVVPEEVKIVEWDAVKGEEKPEKKRKSKKTKKVKKSTYCNPEDHDVVGAIVALGTIAAVAGVAWFLYMRGKKGQ</sequence>
<comment type="similarity">
    <text evidence="1">Belongs to the sel-1 family.</text>
</comment>
<keyword evidence="2" id="KW-0472">Membrane</keyword>
<dbReference type="InterPro" id="IPR006597">
    <property type="entry name" value="Sel1-like"/>
</dbReference>
<dbReference type="PROSITE" id="PS51203">
    <property type="entry name" value="CS"/>
    <property type="match status" value="1"/>
</dbReference>
<dbReference type="PANTHER" id="PTHR11102">
    <property type="entry name" value="SEL-1-LIKE PROTEIN"/>
    <property type="match status" value="1"/>
</dbReference>
<dbReference type="Proteomes" id="UP000253551">
    <property type="component" value="Unassembled WGS sequence"/>
</dbReference>
<reference evidence="4 5" key="1">
    <citation type="journal article" date="2018" name="G3 (Bethesda)">
        <title>Phylogenetic and Phylogenomic Definition of Rhizopus Species.</title>
        <authorList>
            <person name="Gryganskyi A.P."/>
            <person name="Golan J."/>
            <person name="Dolatabadi S."/>
            <person name="Mondo S."/>
            <person name="Robb S."/>
            <person name="Idnurm A."/>
            <person name="Muszewska A."/>
            <person name="Steczkiewicz K."/>
            <person name="Masonjones S."/>
            <person name="Liao H.L."/>
            <person name="Gajdeczka M.T."/>
            <person name="Anike F."/>
            <person name="Vuek A."/>
            <person name="Anishchenko I.M."/>
            <person name="Voigt K."/>
            <person name="de Hoog G.S."/>
            <person name="Smith M.E."/>
            <person name="Heitman J."/>
            <person name="Vilgalys R."/>
            <person name="Stajich J.E."/>
        </authorList>
    </citation>
    <scope>NUCLEOTIDE SEQUENCE [LARGE SCALE GENOMIC DNA]</scope>
    <source>
        <strain evidence="4 5">LSU 92-RS-03</strain>
    </source>
</reference>
<evidence type="ECO:0000256" key="2">
    <source>
        <dbReference type="SAM" id="Phobius"/>
    </source>
</evidence>
<dbReference type="AlphaFoldDB" id="A0A367KCJ3"/>
<dbReference type="PANTHER" id="PTHR11102:SF160">
    <property type="entry name" value="ERAD-ASSOCIATED E3 UBIQUITIN-PROTEIN LIGASE COMPONENT HRD3"/>
    <property type="match status" value="1"/>
</dbReference>
<evidence type="ECO:0000259" key="3">
    <source>
        <dbReference type="PROSITE" id="PS51203"/>
    </source>
</evidence>
<dbReference type="InterPro" id="IPR008978">
    <property type="entry name" value="HSP20-like_chaperone"/>
</dbReference>
<dbReference type="InterPro" id="IPR007052">
    <property type="entry name" value="CS_dom"/>
</dbReference>
<proteinExistence type="inferred from homology"/>
<accession>A0A367KCJ3</accession>
<keyword evidence="2" id="KW-0812">Transmembrane</keyword>
<dbReference type="SUPFAM" id="SSF49764">
    <property type="entry name" value="HSP20-like chaperones"/>
    <property type="match status" value="1"/>
</dbReference>
<dbReference type="InterPro" id="IPR011990">
    <property type="entry name" value="TPR-like_helical_dom_sf"/>
</dbReference>
<evidence type="ECO:0000313" key="4">
    <source>
        <dbReference type="EMBL" id="RCH99925.1"/>
    </source>
</evidence>
<keyword evidence="5" id="KW-1185">Reference proteome</keyword>
<evidence type="ECO:0000313" key="5">
    <source>
        <dbReference type="Proteomes" id="UP000253551"/>
    </source>
</evidence>
<dbReference type="InterPro" id="IPR050767">
    <property type="entry name" value="Sel1_AlgK"/>
</dbReference>
<protein>
    <recommendedName>
        <fullName evidence="3">CS domain-containing protein</fullName>
    </recommendedName>
</protein>
<organism evidence="4 5">
    <name type="scientific">Rhizopus stolonifer</name>
    <name type="common">Rhizopus nigricans</name>
    <dbReference type="NCBI Taxonomy" id="4846"/>
    <lineage>
        <taxon>Eukaryota</taxon>
        <taxon>Fungi</taxon>
        <taxon>Fungi incertae sedis</taxon>
        <taxon>Mucoromycota</taxon>
        <taxon>Mucoromycotina</taxon>
        <taxon>Mucoromycetes</taxon>
        <taxon>Mucorales</taxon>
        <taxon>Mucorineae</taxon>
        <taxon>Rhizopodaceae</taxon>
        <taxon>Rhizopus</taxon>
    </lineage>
</organism>
<dbReference type="Pfam" id="PF08238">
    <property type="entry name" value="Sel1"/>
    <property type="match status" value="5"/>
</dbReference>
<name>A0A367KCJ3_RHIST</name>
<dbReference type="STRING" id="4846.A0A367KCJ3"/>
<dbReference type="SUPFAM" id="SSF81901">
    <property type="entry name" value="HCP-like"/>
    <property type="match status" value="2"/>
</dbReference>
<dbReference type="Gene3D" id="1.25.40.10">
    <property type="entry name" value="Tetratricopeptide repeat domain"/>
    <property type="match status" value="2"/>
</dbReference>
<dbReference type="EMBL" id="PJQM01001897">
    <property type="protein sequence ID" value="RCH99925.1"/>
    <property type="molecule type" value="Genomic_DNA"/>
</dbReference>
<keyword evidence="2" id="KW-1133">Transmembrane helix</keyword>
<gene>
    <name evidence="4" type="ORF">CU098_010656</name>
</gene>
<feature type="transmembrane region" description="Helical" evidence="2">
    <location>
        <begin position="471"/>
        <end position="492"/>
    </location>
</feature>
<feature type="domain" description="CS" evidence="3">
    <location>
        <begin position="7"/>
        <end position="98"/>
    </location>
</feature>
<dbReference type="Pfam" id="PF04969">
    <property type="entry name" value="CS"/>
    <property type="match status" value="1"/>
</dbReference>
<evidence type="ECO:0000256" key="1">
    <source>
        <dbReference type="ARBA" id="ARBA00038101"/>
    </source>
</evidence>
<dbReference type="OrthoDB" id="2254916at2759"/>
<dbReference type="Gene3D" id="2.60.40.790">
    <property type="match status" value="1"/>
</dbReference>